<dbReference type="SUPFAM" id="SSF56059">
    <property type="entry name" value="Glutathione synthetase ATP-binding domain-like"/>
    <property type="match status" value="1"/>
</dbReference>
<feature type="non-terminal residue" evidence="1">
    <location>
        <position position="160"/>
    </location>
</feature>
<dbReference type="GO" id="GO:0005524">
    <property type="term" value="F:ATP binding"/>
    <property type="evidence" value="ECO:0007669"/>
    <property type="project" value="InterPro"/>
</dbReference>
<protein>
    <recommendedName>
        <fullName evidence="2">ATP-grasp domain-containing protein</fullName>
    </recommendedName>
</protein>
<dbReference type="InterPro" id="IPR013815">
    <property type="entry name" value="ATP_grasp_subdomain_1"/>
</dbReference>
<dbReference type="AlphaFoldDB" id="X1B4Y8"/>
<sequence>MKKIKIGLLNKKRGNFKIQEKFVGTDNVVNETHKEVAHHRQALVDAGYEVCTISYGGSFIKDLEDNKVDLVFNVSSMAEAAILEDLEIPFVGSDTTTIAIAVDKSLSKMIWKCKGLQTSPFRIAKSVEDCSIFKDNPPFEYPLFIKPVAGRGSAGIDDNS</sequence>
<dbReference type="EMBL" id="BART01028310">
    <property type="protein sequence ID" value="GAG90120.1"/>
    <property type="molecule type" value="Genomic_DNA"/>
</dbReference>
<dbReference type="Gene3D" id="3.30.470.20">
    <property type="entry name" value="ATP-grasp fold, B domain"/>
    <property type="match status" value="1"/>
</dbReference>
<accession>X1B4Y8</accession>
<organism evidence="1">
    <name type="scientific">marine sediment metagenome</name>
    <dbReference type="NCBI Taxonomy" id="412755"/>
    <lineage>
        <taxon>unclassified sequences</taxon>
        <taxon>metagenomes</taxon>
        <taxon>ecological metagenomes</taxon>
    </lineage>
</organism>
<evidence type="ECO:0000313" key="1">
    <source>
        <dbReference type="EMBL" id="GAG90120.1"/>
    </source>
</evidence>
<name>X1B4Y8_9ZZZZ</name>
<dbReference type="GO" id="GO:0008716">
    <property type="term" value="F:D-alanine-D-alanine ligase activity"/>
    <property type="evidence" value="ECO:0007669"/>
    <property type="project" value="TreeGrafter"/>
</dbReference>
<dbReference type="PANTHER" id="PTHR23132:SF23">
    <property type="entry name" value="D-ALANINE--D-ALANINE LIGASE B"/>
    <property type="match status" value="1"/>
</dbReference>
<proteinExistence type="predicted"/>
<gene>
    <name evidence="1" type="ORF">S01H4_49957</name>
</gene>
<evidence type="ECO:0008006" key="2">
    <source>
        <dbReference type="Google" id="ProtNLM"/>
    </source>
</evidence>
<dbReference type="Gene3D" id="3.30.1490.20">
    <property type="entry name" value="ATP-grasp fold, A domain"/>
    <property type="match status" value="1"/>
</dbReference>
<dbReference type="Gene3D" id="3.40.50.20">
    <property type="match status" value="1"/>
</dbReference>
<dbReference type="PANTHER" id="PTHR23132">
    <property type="entry name" value="D-ALANINE--D-ALANINE LIGASE"/>
    <property type="match status" value="1"/>
</dbReference>
<reference evidence="1" key="1">
    <citation type="journal article" date="2014" name="Front. Microbiol.">
        <title>High frequency of phylogenetically diverse reductive dehalogenase-homologous genes in deep subseafloor sedimentary metagenomes.</title>
        <authorList>
            <person name="Kawai M."/>
            <person name="Futagami T."/>
            <person name="Toyoda A."/>
            <person name="Takaki Y."/>
            <person name="Nishi S."/>
            <person name="Hori S."/>
            <person name="Arai W."/>
            <person name="Tsubouchi T."/>
            <person name="Morono Y."/>
            <person name="Uchiyama I."/>
            <person name="Ito T."/>
            <person name="Fujiyama A."/>
            <person name="Inagaki F."/>
            <person name="Takami H."/>
        </authorList>
    </citation>
    <scope>NUCLEOTIDE SEQUENCE</scope>
    <source>
        <strain evidence="1">Expedition CK06-06</strain>
    </source>
</reference>
<comment type="caution">
    <text evidence="1">The sequence shown here is derived from an EMBL/GenBank/DDBJ whole genome shotgun (WGS) entry which is preliminary data.</text>
</comment>